<dbReference type="EMBL" id="MCOG01000029">
    <property type="protein sequence ID" value="ORY74425.1"/>
    <property type="molecule type" value="Genomic_DNA"/>
</dbReference>
<dbReference type="PANTHER" id="PTHR22914">
    <property type="entry name" value="CHITIN SYNTHASE"/>
    <property type="match status" value="1"/>
</dbReference>
<keyword evidence="8 11" id="KW-0472">Membrane</keyword>
<feature type="transmembrane region" description="Helical" evidence="11">
    <location>
        <begin position="587"/>
        <end position="609"/>
    </location>
</feature>
<feature type="coiled-coil region" evidence="12">
    <location>
        <begin position="674"/>
        <end position="708"/>
    </location>
</feature>
<feature type="domain" description="Chitin synthase N-terminal" evidence="14">
    <location>
        <begin position="39"/>
        <end position="112"/>
    </location>
</feature>
<feature type="transmembrane region" description="Helical" evidence="11">
    <location>
        <begin position="719"/>
        <end position="737"/>
    </location>
</feature>
<dbReference type="Pfam" id="PF01644">
    <property type="entry name" value="Chitin_synth_1"/>
    <property type="match status" value="1"/>
</dbReference>
<sequence length="784" mass="89720">MPMPNVGYGGNGAPNNPNDPRQPNEPSSNNSTKGIVKQQFEGNYVVNVPVPDGVFRRATIDKNKAKELNAEEFQYVRYSAVTCDPNEFIQNNFKLRQQIYGEKDPTQKRETELFIVLTMYNEDKFLFSRSMIAVLENIKNMCSEDRFKSQWGPNGWQRIVVCIVSDGREKINKQVLQTIGIMGAYNGNVMKDEINGKEVQAHVFEYTSQLFLNFKKKGDKTEIEQLGTSDGYFPVQILFCLKEKNKKKINSHRWFFNAFGAALKPNVCVLIDVGTRPSPHSIYQLWKAFHEDKQVAGACGEIRCDTGGKYSPYVWKNPLVAAQHFEYKMSNILDKPLESVFGYISVLPGAFSAYRYEALQGKPLEAYFKGEKIHEQADSGLSISNMYLAEDRILCFELVAKKENNYILKYVRQAHADTDVPDNVPEFISQRRRWLNGSFFASVYSIRHWKKVYSTEHSLGRKISFSIEFLYNVINLLFSWFGMANFFLTFYFLAGSVKNNAGATGITILDEHGSTIFIIMETIYAYAMICIFTCSLGNKPQGSRYLYLACIILFALVMLFMLTLSGITIYQVLKVKPKDETFDNPNLWSMIFSLLATYGLYLICSVMYLKPWHMFNAFVQYMLLLPSFTNILMVYAFCNTHDVSWGTKGSTEATTTKLGSVNAKPGDQVVIDGIVSTEKNNQQFDEMFNELQNATKKEEKEKNEQDIEYKKQNFRTNMVLFWIFCNSLLLIGAITIFDDEYLLQNNNFNPYLTFIFYSVLGLSAIRFVGSTIYIIEDSSCCKGD</sequence>
<feature type="transmembrane region" description="Helical" evidence="11">
    <location>
        <begin position="469"/>
        <end position="494"/>
    </location>
</feature>
<evidence type="ECO:0000256" key="8">
    <source>
        <dbReference type="ARBA" id="ARBA00023136"/>
    </source>
</evidence>
<evidence type="ECO:0000256" key="2">
    <source>
        <dbReference type="ARBA" id="ARBA00012543"/>
    </source>
</evidence>
<keyword evidence="6 11" id="KW-0812">Transmembrane</keyword>
<dbReference type="CDD" id="cd04190">
    <property type="entry name" value="Chitin_synth_C"/>
    <property type="match status" value="1"/>
</dbReference>
<comment type="catalytic activity">
    <reaction evidence="11">
        <text>[(1-&gt;4)-N-acetyl-beta-D-glucosaminyl](n) + UDP-N-acetyl-alpha-D-glucosamine = [(1-&gt;4)-N-acetyl-beta-D-glucosaminyl](n+1) + UDP + H(+)</text>
        <dbReference type="Rhea" id="RHEA:16637"/>
        <dbReference type="Rhea" id="RHEA-COMP:9593"/>
        <dbReference type="Rhea" id="RHEA-COMP:9595"/>
        <dbReference type="ChEBI" id="CHEBI:15378"/>
        <dbReference type="ChEBI" id="CHEBI:17029"/>
        <dbReference type="ChEBI" id="CHEBI:57705"/>
        <dbReference type="ChEBI" id="CHEBI:58223"/>
        <dbReference type="EC" id="2.4.1.16"/>
    </reaction>
</comment>
<evidence type="ECO:0000256" key="4">
    <source>
        <dbReference type="ARBA" id="ARBA00022676"/>
    </source>
</evidence>
<dbReference type="STRING" id="1754190.A0A1Y2EU89"/>
<dbReference type="PANTHER" id="PTHR22914:SF9">
    <property type="entry name" value="CHITIN SYNTHASE 1"/>
    <property type="match status" value="1"/>
</dbReference>
<evidence type="ECO:0000256" key="10">
    <source>
        <dbReference type="ARBA" id="ARBA00024009"/>
    </source>
</evidence>
<dbReference type="GO" id="GO:0030428">
    <property type="term" value="C:cell septum"/>
    <property type="evidence" value="ECO:0007669"/>
    <property type="project" value="TreeGrafter"/>
</dbReference>
<evidence type="ECO:0000256" key="11">
    <source>
        <dbReference type="RuleBase" id="RU366040"/>
    </source>
</evidence>
<dbReference type="SUPFAM" id="SSF53448">
    <property type="entry name" value="Nucleotide-diphospho-sugar transferases"/>
    <property type="match status" value="1"/>
</dbReference>
<dbReference type="AlphaFoldDB" id="A0A1Y2EU89"/>
<keyword evidence="4 11" id="KW-0328">Glycosyltransferase</keyword>
<evidence type="ECO:0000313" key="15">
    <source>
        <dbReference type="EMBL" id="ORY74425.1"/>
    </source>
</evidence>
<proteinExistence type="inferred from homology"/>
<comment type="subcellular location">
    <subcellularLocation>
        <location evidence="1 11">Cell membrane</location>
        <topology evidence="1 11">Multi-pass membrane protein</topology>
    </subcellularLocation>
</comment>
<evidence type="ECO:0000256" key="3">
    <source>
        <dbReference type="ARBA" id="ARBA00022475"/>
    </source>
</evidence>
<keyword evidence="3 11" id="KW-1003">Cell membrane</keyword>
<name>A0A1Y2EU89_9FUNG</name>
<keyword evidence="12" id="KW-0175">Coiled coil</keyword>
<evidence type="ECO:0000256" key="6">
    <source>
        <dbReference type="ARBA" id="ARBA00022692"/>
    </source>
</evidence>
<comment type="function">
    <text evidence="10 11">Polymerizes chitin, a structural polymer of the cell wall and septum, by transferring the sugar moiety of UDP-GlcNAc to the non-reducing end of the growing chitin polymer.</text>
</comment>
<comment type="similarity">
    <text evidence="11">Belongs to the chitin synthase family.</text>
</comment>
<keyword evidence="5 11" id="KW-0808">Transferase</keyword>
<comment type="caution">
    <text evidence="15">The sequence shown here is derived from an EMBL/GenBank/DDBJ whole genome shotgun (WGS) entry which is preliminary data.</text>
</comment>
<evidence type="ECO:0000313" key="16">
    <source>
        <dbReference type="Proteomes" id="UP000193920"/>
    </source>
</evidence>
<dbReference type="InterPro" id="IPR029044">
    <property type="entry name" value="Nucleotide-diphossugar_trans"/>
</dbReference>
<feature type="region of interest" description="Disordered" evidence="13">
    <location>
        <begin position="1"/>
        <end position="33"/>
    </location>
</feature>
<dbReference type="EC" id="2.4.1.16" evidence="2 11"/>
<evidence type="ECO:0000259" key="14">
    <source>
        <dbReference type="Pfam" id="PF08407"/>
    </source>
</evidence>
<dbReference type="GO" id="GO:0071555">
    <property type="term" value="P:cell wall organization"/>
    <property type="evidence" value="ECO:0007669"/>
    <property type="project" value="UniProtKB-KW"/>
</dbReference>
<reference evidence="15 16" key="1">
    <citation type="submission" date="2016-08" db="EMBL/GenBank/DDBJ databases">
        <title>A Parts List for Fungal Cellulosomes Revealed by Comparative Genomics.</title>
        <authorList>
            <consortium name="DOE Joint Genome Institute"/>
            <person name="Haitjema C.H."/>
            <person name="Gilmore S.P."/>
            <person name="Henske J.K."/>
            <person name="Solomon K.V."/>
            <person name="De Groot R."/>
            <person name="Kuo A."/>
            <person name="Mondo S.J."/>
            <person name="Salamov A.A."/>
            <person name="Labutti K."/>
            <person name="Zhao Z."/>
            <person name="Chiniquy J."/>
            <person name="Barry K."/>
            <person name="Brewer H.M."/>
            <person name="Purvine S.O."/>
            <person name="Wright A.T."/>
            <person name="Boxma B."/>
            <person name="Van Alen T."/>
            <person name="Hackstein J.H."/>
            <person name="Baker S.E."/>
            <person name="Grigoriev I.V."/>
            <person name="O'Malley M.A."/>
        </authorList>
    </citation>
    <scope>NUCLEOTIDE SEQUENCE [LARGE SCALE GENOMIC DNA]</scope>
    <source>
        <strain evidence="15 16">G1</strain>
    </source>
</reference>
<dbReference type="Pfam" id="PF08407">
    <property type="entry name" value="Chitin_synth_1N"/>
    <property type="match status" value="1"/>
</dbReference>
<keyword evidence="16" id="KW-1185">Reference proteome</keyword>
<evidence type="ECO:0000256" key="13">
    <source>
        <dbReference type="SAM" id="MobiDB-lite"/>
    </source>
</evidence>
<evidence type="ECO:0000256" key="7">
    <source>
        <dbReference type="ARBA" id="ARBA00022989"/>
    </source>
</evidence>
<feature type="transmembrane region" description="Helical" evidence="11">
    <location>
        <begin position="545"/>
        <end position="567"/>
    </location>
</feature>
<dbReference type="Proteomes" id="UP000193920">
    <property type="component" value="Unassembled WGS sequence"/>
</dbReference>
<accession>A0A1Y2EU89</accession>
<dbReference type="InterPro" id="IPR004835">
    <property type="entry name" value="Chitin_synth"/>
</dbReference>
<dbReference type="GO" id="GO:0005886">
    <property type="term" value="C:plasma membrane"/>
    <property type="evidence" value="ECO:0007669"/>
    <property type="project" value="UniProtKB-SubCell"/>
</dbReference>
<evidence type="ECO:0000256" key="5">
    <source>
        <dbReference type="ARBA" id="ARBA00022679"/>
    </source>
</evidence>
<protein>
    <recommendedName>
        <fullName evidence="2 11">Chitin synthase</fullName>
        <ecNumber evidence="2 11">2.4.1.16</ecNumber>
    </recommendedName>
</protein>
<feature type="transmembrane region" description="Helical" evidence="11">
    <location>
        <begin position="749"/>
        <end position="769"/>
    </location>
</feature>
<evidence type="ECO:0000256" key="9">
    <source>
        <dbReference type="ARBA" id="ARBA00023316"/>
    </source>
</evidence>
<feature type="transmembrane region" description="Helical" evidence="11">
    <location>
        <begin position="514"/>
        <end position="533"/>
    </location>
</feature>
<dbReference type="GO" id="GO:0004100">
    <property type="term" value="F:chitin synthase activity"/>
    <property type="evidence" value="ECO:0007669"/>
    <property type="project" value="UniProtKB-UniRule"/>
</dbReference>
<organism evidence="15 16">
    <name type="scientific">Neocallimastix californiae</name>
    <dbReference type="NCBI Taxonomy" id="1754190"/>
    <lineage>
        <taxon>Eukaryota</taxon>
        <taxon>Fungi</taxon>
        <taxon>Fungi incertae sedis</taxon>
        <taxon>Chytridiomycota</taxon>
        <taxon>Chytridiomycota incertae sedis</taxon>
        <taxon>Neocallimastigomycetes</taxon>
        <taxon>Neocallimastigales</taxon>
        <taxon>Neocallimastigaceae</taxon>
        <taxon>Neocallimastix</taxon>
    </lineage>
</organism>
<feature type="compositionally biased region" description="Polar residues" evidence="13">
    <location>
        <begin position="24"/>
        <end position="33"/>
    </location>
</feature>
<gene>
    <name evidence="15" type="ORF">LY90DRAFT_522633</name>
</gene>
<dbReference type="InterPro" id="IPR013616">
    <property type="entry name" value="Chitin_synth_N"/>
</dbReference>
<evidence type="ECO:0000256" key="1">
    <source>
        <dbReference type="ARBA" id="ARBA00004651"/>
    </source>
</evidence>
<keyword evidence="7 11" id="KW-1133">Transmembrane helix</keyword>
<evidence type="ECO:0000256" key="12">
    <source>
        <dbReference type="SAM" id="Coils"/>
    </source>
</evidence>
<dbReference type="OrthoDB" id="26569at2759"/>
<dbReference type="GO" id="GO:0006031">
    <property type="term" value="P:chitin biosynthetic process"/>
    <property type="evidence" value="ECO:0007669"/>
    <property type="project" value="UniProtKB-UniRule"/>
</dbReference>
<keyword evidence="9 11" id="KW-0961">Cell wall biogenesis/degradation</keyword>